<evidence type="ECO:0000256" key="5">
    <source>
        <dbReference type="ARBA" id="ARBA00023242"/>
    </source>
</evidence>
<evidence type="ECO:0000256" key="4">
    <source>
        <dbReference type="ARBA" id="ARBA00023163"/>
    </source>
</evidence>
<dbReference type="InterPro" id="IPR047106">
    <property type="entry name" value="NFIL3-like_bZIP"/>
</dbReference>
<feature type="compositionally biased region" description="Low complexity" evidence="6">
    <location>
        <begin position="492"/>
        <end position="525"/>
    </location>
</feature>
<dbReference type="CDD" id="cd14694">
    <property type="entry name" value="bZIP_NFIL3"/>
    <property type="match status" value="1"/>
</dbReference>
<feature type="region of interest" description="Disordered" evidence="6">
    <location>
        <begin position="394"/>
        <end position="432"/>
    </location>
</feature>
<dbReference type="AlphaFoldDB" id="U5ERL9"/>
<evidence type="ECO:0000256" key="6">
    <source>
        <dbReference type="SAM" id="MobiDB-lite"/>
    </source>
</evidence>
<dbReference type="GO" id="GO:0005634">
    <property type="term" value="C:nucleus"/>
    <property type="evidence" value="ECO:0007669"/>
    <property type="project" value="UniProtKB-ARBA"/>
</dbReference>
<dbReference type="FunFam" id="1.20.5.170:FF:000025">
    <property type="entry name" value="nuclear factor interleukin-3-regulated protein-like"/>
    <property type="match status" value="1"/>
</dbReference>
<dbReference type="GO" id="GO:0003677">
    <property type="term" value="F:DNA binding"/>
    <property type="evidence" value="ECO:0007669"/>
    <property type="project" value="UniProtKB-KW"/>
</dbReference>
<feature type="region of interest" description="Disordered" evidence="6">
    <location>
        <begin position="184"/>
        <end position="225"/>
    </location>
</feature>
<accession>U5ERL9</accession>
<name>U5ERL9_9DIPT</name>
<dbReference type="PROSITE" id="PS00036">
    <property type="entry name" value="BZIP_BASIC"/>
    <property type="match status" value="1"/>
</dbReference>
<evidence type="ECO:0000256" key="1">
    <source>
        <dbReference type="ARBA" id="ARBA00006079"/>
    </source>
</evidence>
<dbReference type="GO" id="GO:0003700">
    <property type="term" value="F:DNA-binding transcription factor activity"/>
    <property type="evidence" value="ECO:0007669"/>
    <property type="project" value="InterPro"/>
</dbReference>
<dbReference type="InterPro" id="IPR047229">
    <property type="entry name" value="NFIL3-like"/>
</dbReference>
<protein>
    <submittedName>
        <fullName evidence="8">Putative vrille</fullName>
    </submittedName>
</protein>
<dbReference type="PANTHER" id="PTHR15284:SF0">
    <property type="entry name" value="GH23983P"/>
    <property type="match status" value="1"/>
</dbReference>
<dbReference type="EMBL" id="GANO01003687">
    <property type="protein sequence ID" value="JAB56184.1"/>
    <property type="molecule type" value="mRNA"/>
</dbReference>
<sequence>MMVAEFVARQQSGSPINGETPNQNINNSNMPAHSALLLQSRPQSPQSEDPDSYGPGYDLASHIKRKELFSQRKQREFIPDNKKDDSYWDRRRRNNEAAKRSREKRRFNDMVLEQRVVELTKENHVLKAQLDAIKDKYNISGENLVSVDQILATLPTNEQVLSITKRAKLSNTVPPTIIYPLTPSPVSQPPLIPSPSPIPQSVSLNTQQQQQQQQINTSSPSPDIIREQLQQPPHHLNHSSIHQVERTPPSHCDTTLIIANSRNIQQQQPTITNSNNSNSHINNNSNSNNRDIEPIRSVNGVGPISPHLDDNDQEQETDVVYTNNSNSHHVIHRHYSSPYVLNYPVNHHHHPQNLHQPPPQQPQLHHHLLNQPQPQLNHHQSSVIAGNVLNLSRRATSPYESSSNSTGSGAASGDDEHEREQSLNDSNNSLPLKLRHKSHLGDKDAATALLALHNIKQEPNLHGSQDQSWDGGDNSSDERDSGISIGAAAEWSPPQTQSSSQQAPPSTQQQPQTPLNPTTHPLISNHLHHHHPQLTSIPTITITSKTDAENIHLKTQLARLESEVATIKNMMILNTTSATAAAQ</sequence>
<evidence type="ECO:0000256" key="3">
    <source>
        <dbReference type="ARBA" id="ARBA00023125"/>
    </source>
</evidence>
<comment type="similarity">
    <text evidence="1">Belongs to the bZIP family. NFIL3 subfamily.</text>
</comment>
<organism evidence="8">
    <name type="scientific">Corethrella appendiculata</name>
    <dbReference type="NCBI Taxonomy" id="1370023"/>
    <lineage>
        <taxon>Eukaryota</taxon>
        <taxon>Metazoa</taxon>
        <taxon>Ecdysozoa</taxon>
        <taxon>Arthropoda</taxon>
        <taxon>Hexapoda</taxon>
        <taxon>Insecta</taxon>
        <taxon>Pterygota</taxon>
        <taxon>Neoptera</taxon>
        <taxon>Endopterygota</taxon>
        <taxon>Diptera</taxon>
        <taxon>Nematocera</taxon>
        <taxon>Culicoidea</taxon>
        <taxon>Chaoboridae</taxon>
        <taxon>Corethrella</taxon>
    </lineage>
</organism>
<proteinExistence type="evidence at transcript level"/>
<feature type="domain" description="BZIP" evidence="7">
    <location>
        <begin position="84"/>
        <end position="138"/>
    </location>
</feature>
<keyword evidence="4" id="KW-0804">Transcription</keyword>
<feature type="region of interest" description="Disordered" evidence="6">
    <location>
        <begin position="1"/>
        <end position="32"/>
    </location>
</feature>
<feature type="compositionally biased region" description="Low complexity" evidence="6">
    <location>
        <begin position="273"/>
        <end position="289"/>
    </location>
</feature>
<feature type="region of interest" description="Disordered" evidence="6">
    <location>
        <begin position="341"/>
        <end position="366"/>
    </location>
</feature>
<feature type="compositionally biased region" description="Low complexity" evidence="6">
    <location>
        <begin position="395"/>
        <end position="412"/>
    </location>
</feature>
<dbReference type="Pfam" id="PF07716">
    <property type="entry name" value="bZIP_2"/>
    <property type="match status" value="1"/>
</dbReference>
<evidence type="ECO:0000259" key="7">
    <source>
        <dbReference type="PROSITE" id="PS50217"/>
    </source>
</evidence>
<feature type="compositionally biased region" description="Polar residues" evidence="6">
    <location>
        <begin position="9"/>
        <end position="31"/>
    </location>
</feature>
<dbReference type="SUPFAM" id="SSF57959">
    <property type="entry name" value="Leucine zipper domain"/>
    <property type="match status" value="1"/>
</dbReference>
<dbReference type="InterPro" id="IPR004827">
    <property type="entry name" value="bZIP"/>
</dbReference>
<dbReference type="PANTHER" id="PTHR15284">
    <property type="entry name" value="NUCLEAR FACTOR INTERLEUKIN-3-REGULATED PROTEIN"/>
    <property type="match status" value="1"/>
</dbReference>
<keyword evidence="5" id="KW-0539">Nucleus</keyword>
<evidence type="ECO:0000256" key="2">
    <source>
        <dbReference type="ARBA" id="ARBA00023015"/>
    </source>
</evidence>
<keyword evidence="2" id="KW-0805">Transcription regulation</keyword>
<dbReference type="InterPro" id="IPR046347">
    <property type="entry name" value="bZIP_sf"/>
</dbReference>
<feature type="compositionally biased region" description="Low complexity" evidence="6">
    <location>
        <begin position="199"/>
        <end position="214"/>
    </location>
</feature>
<keyword evidence="3" id="KW-0238">DNA-binding</keyword>
<dbReference type="PROSITE" id="PS50217">
    <property type="entry name" value="BZIP"/>
    <property type="match status" value="1"/>
</dbReference>
<feature type="region of interest" description="Disordered" evidence="6">
    <location>
        <begin position="458"/>
        <end position="526"/>
    </location>
</feature>
<feature type="region of interest" description="Disordered" evidence="6">
    <location>
        <begin position="267"/>
        <end position="314"/>
    </location>
</feature>
<evidence type="ECO:0000313" key="8">
    <source>
        <dbReference type="EMBL" id="JAB56184.1"/>
    </source>
</evidence>
<dbReference type="GO" id="GO:0007623">
    <property type="term" value="P:circadian rhythm"/>
    <property type="evidence" value="ECO:0007669"/>
    <property type="project" value="TreeGrafter"/>
</dbReference>
<dbReference type="SMART" id="SM00338">
    <property type="entry name" value="BRLZ"/>
    <property type="match status" value="1"/>
</dbReference>
<dbReference type="Gene3D" id="1.20.5.170">
    <property type="match status" value="1"/>
</dbReference>
<reference evidence="8" key="1">
    <citation type="journal article" date="2014" name="Insect Biochem. Mol. Biol.">
        <title>An insight into the sialome of the frog biting fly, Corethrella appendiculata.</title>
        <authorList>
            <person name="Ribeiro J.M.C."/>
            <person name="Chagas A.C."/>
            <person name="Pham V.M."/>
            <person name="Lounibos L.P."/>
            <person name="Calvo E."/>
        </authorList>
    </citation>
    <scope>NUCLEOTIDE SEQUENCE</scope>
    <source>
        <tissue evidence="8">Salivary glands</tissue>
    </source>
</reference>
<feature type="compositionally biased region" description="Pro residues" evidence="6">
    <location>
        <begin position="184"/>
        <end position="198"/>
    </location>
</feature>